<evidence type="ECO:0000313" key="2">
    <source>
        <dbReference type="Proteomes" id="UP000199559"/>
    </source>
</evidence>
<dbReference type="STRING" id="1144750.SAMN05443431_1112"/>
<dbReference type="EMBL" id="FORM01000011">
    <property type="protein sequence ID" value="SFJ59490.1"/>
    <property type="molecule type" value="Genomic_DNA"/>
</dbReference>
<keyword evidence="2" id="KW-1185">Reference proteome</keyword>
<dbReference type="Proteomes" id="UP000199559">
    <property type="component" value="Unassembled WGS sequence"/>
</dbReference>
<reference evidence="2" key="1">
    <citation type="submission" date="2016-10" db="EMBL/GenBank/DDBJ databases">
        <authorList>
            <person name="Varghese N."/>
            <person name="Submissions S."/>
        </authorList>
    </citation>
    <scope>NUCLEOTIDE SEQUENCE [LARGE SCALE GENOMIC DNA]</scope>
    <source>
        <strain evidence="2">DSM 28881</strain>
    </source>
</reference>
<gene>
    <name evidence="1" type="ORF">SAMN05443431_1112</name>
</gene>
<dbReference type="RefSeq" id="WP_090841982.1">
    <property type="nucleotide sequence ID" value="NZ_FORM01000011.1"/>
</dbReference>
<proteinExistence type="predicted"/>
<protein>
    <submittedName>
        <fullName evidence="1">Uncharacterized protein</fullName>
    </submittedName>
</protein>
<dbReference type="AlphaFoldDB" id="A0A1I3SM67"/>
<organism evidence="1 2">
    <name type="scientific">Olleya namhaensis</name>
    <dbReference type="NCBI Taxonomy" id="1144750"/>
    <lineage>
        <taxon>Bacteria</taxon>
        <taxon>Pseudomonadati</taxon>
        <taxon>Bacteroidota</taxon>
        <taxon>Flavobacteriia</taxon>
        <taxon>Flavobacteriales</taxon>
        <taxon>Flavobacteriaceae</taxon>
    </lineage>
</organism>
<sequence>MKKTFSIILTFIGISFCLAQNGVIKGKIIAEIPEEVELIAGKTKVILEIKGIEISTIVDENLNFSFYNLESDSIRIRTEPDYYGRKRTGIGFIKPNDTIEFKIPLALSCKYDQSKENKTCPVCKKEDQVIPISYGLIAEITRKGEKKKEKEYKSGGCVTTGCDPNWYCKRDDINF</sequence>
<evidence type="ECO:0000313" key="1">
    <source>
        <dbReference type="EMBL" id="SFJ59490.1"/>
    </source>
</evidence>
<name>A0A1I3SM67_9FLAO</name>
<accession>A0A1I3SM67</accession>